<dbReference type="Gene3D" id="3.40.50.150">
    <property type="entry name" value="Vaccinia Virus protein VP39"/>
    <property type="match status" value="1"/>
</dbReference>
<evidence type="ECO:0000313" key="10">
    <source>
        <dbReference type="Proteomes" id="UP000663869"/>
    </source>
</evidence>
<dbReference type="GO" id="GO:0032259">
    <property type="term" value="P:methylation"/>
    <property type="evidence" value="ECO:0007669"/>
    <property type="project" value="UniProtKB-KW"/>
</dbReference>
<evidence type="ECO:0000256" key="5">
    <source>
        <dbReference type="ARBA" id="ARBA00022867"/>
    </source>
</evidence>
<keyword evidence="3" id="KW-0808">Transferase</keyword>
<keyword evidence="4" id="KW-0949">S-adenosyl-L-methionine</keyword>
<keyword evidence="2" id="KW-0489">Methyltransferase</keyword>
<dbReference type="Pfam" id="PF01596">
    <property type="entry name" value="Methyltransf_3"/>
    <property type="match status" value="1"/>
</dbReference>
<proteinExistence type="inferred from homology"/>
<keyword evidence="5" id="KW-0531">Neurotransmitter degradation</keyword>
<evidence type="ECO:0000256" key="2">
    <source>
        <dbReference type="ARBA" id="ARBA00022603"/>
    </source>
</evidence>
<dbReference type="PROSITE" id="PS51682">
    <property type="entry name" value="SAM_OMT_I"/>
    <property type="match status" value="1"/>
</dbReference>
<dbReference type="GO" id="GO:0016206">
    <property type="term" value="F:catechol O-methyltransferase activity"/>
    <property type="evidence" value="ECO:0007669"/>
    <property type="project" value="UniProtKB-EC"/>
</dbReference>
<dbReference type="EMBL" id="CAJOBQ010000413">
    <property type="protein sequence ID" value="CAF4349554.1"/>
    <property type="molecule type" value="Genomic_DNA"/>
</dbReference>
<evidence type="ECO:0000313" key="9">
    <source>
        <dbReference type="EMBL" id="CAF4349554.1"/>
    </source>
</evidence>
<reference evidence="8" key="1">
    <citation type="submission" date="2021-02" db="EMBL/GenBank/DDBJ databases">
        <authorList>
            <person name="Nowell W R."/>
        </authorList>
    </citation>
    <scope>NUCLEOTIDE SEQUENCE</scope>
</reference>
<dbReference type="GO" id="GO:0006584">
    <property type="term" value="P:catecholamine metabolic process"/>
    <property type="evidence" value="ECO:0007669"/>
    <property type="project" value="UniProtKB-KW"/>
</dbReference>
<evidence type="ECO:0000256" key="1">
    <source>
        <dbReference type="ARBA" id="ARBA00012880"/>
    </source>
</evidence>
<comment type="similarity">
    <text evidence="7">Belongs to the class I-like SAM-binding methyltransferase superfamily. Cation-dependent O-methyltransferase family.</text>
</comment>
<gene>
    <name evidence="8" type="ORF">FME351_LOCUS14465</name>
    <name evidence="9" type="ORF">TSG867_LOCUS9444</name>
</gene>
<dbReference type="AlphaFoldDB" id="A0A818EZV0"/>
<comment type="caution">
    <text evidence="8">The sequence shown here is derived from an EMBL/GenBank/DDBJ whole genome shotgun (WGS) entry which is preliminary data.</text>
</comment>
<evidence type="ECO:0000256" key="4">
    <source>
        <dbReference type="ARBA" id="ARBA00022691"/>
    </source>
</evidence>
<dbReference type="Proteomes" id="UP000663862">
    <property type="component" value="Unassembled WGS sequence"/>
</dbReference>
<dbReference type="EC" id="2.1.1.6" evidence="1"/>
<evidence type="ECO:0000256" key="7">
    <source>
        <dbReference type="ARBA" id="ARBA00023453"/>
    </source>
</evidence>
<name>A0A818EZV0_9BILA</name>
<dbReference type="PANTHER" id="PTHR43836">
    <property type="entry name" value="CATECHOL O-METHYLTRANSFERASE 1-RELATED"/>
    <property type="match status" value="1"/>
</dbReference>
<evidence type="ECO:0000256" key="3">
    <source>
        <dbReference type="ARBA" id="ARBA00022679"/>
    </source>
</evidence>
<organism evidence="8 10">
    <name type="scientific">Rotaria socialis</name>
    <dbReference type="NCBI Taxonomy" id="392032"/>
    <lineage>
        <taxon>Eukaryota</taxon>
        <taxon>Metazoa</taxon>
        <taxon>Spiralia</taxon>
        <taxon>Gnathifera</taxon>
        <taxon>Rotifera</taxon>
        <taxon>Eurotatoria</taxon>
        <taxon>Bdelloidea</taxon>
        <taxon>Philodinida</taxon>
        <taxon>Philodinidae</taxon>
        <taxon>Rotaria</taxon>
    </lineage>
</organism>
<accession>A0A818EZV0</accession>
<dbReference type="SUPFAM" id="SSF53335">
    <property type="entry name" value="S-adenosyl-L-methionine-dependent methyltransferases"/>
    <property type="match status" value="1"/>
</dbReference>
<dbReference type="PANTHER" id="PTHR43836:SF2">
    <property type="entry name" value="CATECHOL O-METHYLTRANSFERASE 1-RELATED"/>
    <property type="match status" value="1"/>
</dbReference>
<evidence type="ECO:0000256" key="6">
    <source>
        <dbReference type="ARBA" id="ARBA00022939"/>
    </source>
</evidence>
<dbReference type="InterPro" id="IPR029063">
    <property type="entry name" value="SAM-dependent_MTases_sf"/>
</dbReference>
<sequence>MQSSHVSLVNYVLQKSQPGNVQHVIDTIDRFGWTKQWLMNIGDRKGQILDDAIRTRRPKTVLELGTFLGYSSLRMASQLPDDAFIISIERNRQSAEIAHTIHKHAGVEKRIQLIVGSTENVIPRLTEKYHINAFDFIFIDHDGSAYLHDLKLLEQYGLIQSGTMIVADNVIYPGAPKYLHYIRNNPNYKTRLYESTLEYNDNVRDGVEISVRR</sequence>
<evidence type="ECO:0000313" key="8">
    <source>
        <dbReference type="EMBL" id="CAF3466041.1"/>
    </source>
</evidence>
<dbReference type="Proteomes" id="UP000663869">
    <property type="component" value="Unassembled WGS sequence"/>
</dbReference>
<protein>
    <recommendedName>
        <fullName evidence="1">catechol O-methyltransferase</fullName>
        <ecNumber evidence="1">2.1.1.6</ecNumber>
    </recommendedName>
</protein>
<dbReference type="InterPro" id="IPR002935">
    <property type="entry name" value="SAM_O-MeTrfase"/>
</dbReference>
<dbReference type="FunFam" id="3.40.50.150:FF:000054">
    <property type="entry name" value="Catechol O-methyltransferase"/>
    <property type="match status" value="1"/>
</dbReference>
<dbReference type="EMBL" id="CAJNYU010001785">
    <property type="protein sequence ID" value="CAF3466041.1"/>
    <property type="molecule type" value="Genomic_DNA"/>
</dbReference>
<keyword evidence="6" id="KW-0128">Catecholamine metabolism</keyword>
<dbReference type="CDD" id="cd02440">
    <property type="entry name" value="AdoMet_MTases"/>
    <property type="match status" value="1"/>
</dbReference>